<gene>
    <name evidence="3" type="ORF">QBZ16_004037</name>
</gene>
<dbReference type="GO" id="GO:0001680">
    <property type="term" value="P:tRNA 3'-terminal CCA addition"/>
    <property type="evidence" value="ECO:0007669"/>
    <property type="project" value="TreeGrafter"/>
</dbReference>
<dbReference type="GO" id="GO:0052929">
    <property type="term" value="F:ATP:3'-cytidine-cytidine-tRNA adenylyltransferase activity"/>
    <property type="evidence" value="ECO:0007669"/>
    <property type="project" value="TreeGrafter"/>
</dbReference>
<feature type="domain" description="tRNA nucleotidyltransferase/poly(A) polymerase RNA and SrmB- binding" evidence="2">
    <location>
        <begin position="20"/>
        <end position="57"/>
    </location>
</feature>
<comment type="caution">
    <text evidence="3">The sequence shown here is derived from an EMBL/GenBank/DDBJ whole genome shotgun (WGS) entry which is preliminary data.</text>
</comment>
<evidence type="ECO:0000313" key="3">
    <source>
        <dbReference type="EMBL" id="KAK2078169.1"/>
    </source>
</evidence>
<dbReference type="Gene3D" id="1.10.3090.10">
    <property type="entry name" value="cca-adding enzyme, domain 2"/>
    <property type="match status" value="1"/>
</dbReference>
<dbReference type="GO" id="GO:0003723">
    <property type="term" value="F:RNA binding"/>
    <property type="evidence" value="ECO:0007669"/>
    <property type="project" value="UniProtKB-KW"/>
</dbReference>
<accession>A0AAD9IGQ3</accession>
<dbReference type="PANTHER" id="PTHR13734">
    <property type="entry name" value="TRNA-NUCLEOTIDYLTRANSFERASE"/>
    <property type="match status" value="1"/>
</dbReference>
<evidence type="ECO:0000256" key="1">
    <source>
        <dbReference type="ARBA" id="ARBA00022884"/>
    </source>
</evidence>
<dbReference type="AlphaFoldDB" id="A0AAD9IGQ3"/>
<dbReference type="PANTHER" id="PTHR13734:SF5">
    <property type="entry name" value="CCA TRNA NUCLEOTIDYLTRANSFERASE, MITOCHONDRIAL"/>
    <property type="match status" value="1"/>
</dbReference>
<protein>
    <recommendedName>
        <fullName evidence="2">tRNA nucleotidyltransferase/poly(A) polymerase RNA and SrmB- binding domain-containing protein</fullName>
    </recommendedName>
</protein>
<name>A0AAD9IGQ3_PROWI</name>
<sequence length="301" mass="32455">MLRGHYSPPFCSWIAAALQTKVSRERIGSELEGMLTGPRPFHALCLLHRLNLLEPVFGASLDWEAALSTADLAWQGLEEAQLSLDKDAQRDFLAAALLLGLRGEKKAGPKGREEPVSTGILRSSLKWPIKSADRVEALHTWAPRLEELLDWQELGSKDAPKPSPSASEPLPASAVLTMGHALRALRTSWREGFLLAGVLAGGPAGRVAGSLSRLTALAERAGIQDCAEWKPLLDGHRVMSLLGVKGRAVGLAAAAVVDWQLLHPSASAAECERWLLEESDWAQGSGLSGIKRQEPEHDSKA</sequence>
<dbReference type="GO" id="GO:0052927">
    <property type="term" value="F:CC tRNA cytidylyltransferase activity"/>
    <property type="evidence" value="ECO:0007669"/>
    <property type="project" value="TreeGrafter"/>
</dbReference>
<proteinExistence type="predicted"/>
<evidence type="ECO:0000259" key="2">
    <source>
        <dbReference type="Pfam" id="PF12627"/>
    </source>
</evidence>
<organism evidence="3 4">
    <name type="scientific">Prototheca wickerhamii</name>
    <dbReference type="NCBI Taxonomy" id="3111"/>
    <lineage>
        <taxon>Eukaryota</taxon>
        <taxon>Viridiplantae</taxon>
        <taxon>Chlorophyta</taxon>
        <taxon>core chlorophytes</taxon>
        <taxon>Trebouxiophyceae</taxon>
        <taxon>Chlorellales</taxon>
        <taxon>Chlorellaceae</taxon>
        <taxon>Prototheca</taxon>
    </lineage>
</organism>
<dbReference type="Proteomes" id="UP001255856">
    <property type="component" value="Unassembled WGS sequence"/>
</dbReference>
<keyword evidence="4" id="KW-1185">Reference proteome</keyword>
<reference evidence="3" key="1">
    <citation type="submission" date="2021-01" db="EMBL/GenBank/DDBJ databases">
        <authorList>
            <person name="Eckstrom K.M.E."/>
        </authorList>
    </citation>
    <scope>NUCLEOTIDE SEQUENCE</scope>
    <source>
        <strain evidence="3">UVCC 0001</strain>
    </source>
</reference>
<dbReference type="SUPFAM" id="SSF81891">
    <property type="entry name" value="Poly A polymerase C-terminal region-like"/>
    <property type="match status" value="1"/>
</dbReference>
<dbReference type="InterPro" id="IPR032828">
    <property type="entry name" value="PolyA_RNA-bd"/>
</dbReference>
<dbReference type="Pfam" id="PF12627">
    <property type="entry name" value="PolyA_pol_RNAbd"/>
    <property type="match status" value="1"/>
</dbReference>
<keyword evidence="1" id="KW-0694">RNA-binding</keyword>
<evidence type="ECO:0000313" key="4">
    <source>
        <dbReference type="Proteomes" id="UP001255856"/>
    </source>
</evidence>
<dbReference type="EMBL" id="JASFZW010000005">
    <property type="protein sequence ID" value="KAK2078169.1"/>
    <property type="molecule type" value="Genomic_DNA"/>
</dbReference>